<dbReference type="AlphaFoldDB" id="A0A517YKF1"/>
<keyword evidence="3" id="KW-1185">Reference proteome</keyword>
<feature type="signal peptide" evidence="1">
    <location>
        <begin position="1"/>
        <end position="20"/>
    </location>
</feature>
<evidence type="ECO:0000313" key="2">
    <source>
        <dbReference type="EMBL" id="QDU30697.1"/>
    </source>
</evidence>
<organism evidence="2 3">
    <name type="scientific">Anatilimnocola aggregata</name>
    <dbReference type="NCBI Taxonomy" id="2528021"/>
    <lineage>
        <taxon>Bacteria</taxon>
        <taxon>Pseudomonadati</taxon>
        <taxon>Planctomycetota</taxon>
        <taxon>Planctomycetia</taxon>
        <taxon>Pirellulales</taxon>
        <taxon>Pirellulaceae</taxon>
        <taxon>Anatilimnocola</taxon>
    </lineage>
</organism>
<dbReference type="KEGG" id="aagg:ETAA8_58450"/>
<evidence type="ECO:0000256" key="1">
    <source>
        <dbReference type="SAM" id="SignalP"/>
    </source>
</evidence>
<evidence type="ECO:0000313" key="3">
    <source>
        <dbReference type="Proteomes" id="UP000315017"/>
    </source>
</evidence>
<dbReference type="EMBL" id="CP036274">
    <property type="protein sequence ID" value="QDU30697.1"/>
    <property type="molecule type" value="Genomic_DNA"/>
</dbReference>
<dbReference type="Proteomes" id="UP000315017">
    <property type="component" value="Chromosome"/>
</dbReference>
<reference evidence="2 3" key="1">
    <citation type="submission" date="2019-02" db="EMBL/GenBank/DDBJ databases">
        <title>Deep-cultivation of Planctomycetes and their phenomic and genomic characterization uncovers novel biology.</title>
        <authorList>
            <person name="Wiegand S."/>
            <person name="Jogler M."/>
            <person name="Boedeker C."/>
            <person name="Pinto D."/>
            <person name="Vollmers J."/>
            <person name="Rivas-Marin E."/>
            <person name="Kohn T."/>
            <person name="Peeters S.H."/>
            <person name="Heuer A."/>
            <person name="Rast P."/>
            <person name="Oberbeckmann S."/>
            <person name="Bunk B."/>
            <person name="Jeske O."/>
            <person name="Meyerdierks A."/>
            <person name="Storesund J.E."/>
            <person name="Kallscheuer N."/>
            <person name="Luecker S."/>
            <person name="Lage O.M."/>
            <person name="Pohl T."/>
            <person name="Merkel B.J."/>
            <person name="Hornburger P."/>
            <person name="Mueller R.-W."/>
            <person name="Bruemmer F."/>
            <person name="Labrenz M."/>
            <person name="Spormann A.M."/>
            <person name="Op den Camp H."/>
            <person name="Overmann J."/>
            <person name="Amann R."/>
            <person name="Jetten M.S.M."/>
            <person name="Mascher T."/>
            <person name="Medema M.H."/>
            <person name="Devos D.P."/>
            <person name="Kaster A.-K."/>
            <person name="Ovreas L."/>
            <person name="Rohde M."/>
            <person name="Galperin M.Y."/>
            <person name="Jogler C."/>
        </authorList>
    </citation>
    <scope>NUCLEOTIDE SEQUENCE [LARGE SCALE GENOMIC DNA]</scope>
    <source>
        <strain evidence="2 3">ETA_A8</strain>
    </source>
</reference>
<feature type="chain" id="PRO_5022175138" evidence="1">
    <location>
        <begin position="21"/>
        <end position="57"/>
    </location>
</feature>
<keyword evidence="1" id="KW-0732">Signal</keyword>
<sequence length="57" mass="6004" precursor="true">MRTLLVIALLTIAFAPMAEARGRQYSGGHVVHSRRGLVILHRAVPGGGGVHVYAGGR</sequence>
<accession>A0A517YKF1</accession>
<name>A0A517YKF1_9BACT</name>
<proteinExistence type="predicted"/>
<gene>
    <name evidence="2" type="ORF">ETAA8_58450</name>
</gene>
<protein>
    <submittedName>
        <fullName evidence="2">Uncharacterized protein</fullName>
    </submittedName>
</protein>
<dbReference type="RefSeq" id="WP_202921315.1">
    <property type="nucleotide sequence ID" value="NZ_CP036274.1"/>
</dbReference>